<dbReference type="Gene3D" id="3.20.20.100">
    <property type="entry name" value="NADP-dependent oxidoreductase domain"/>
    <property type="match status" value="1"/>
</dbReference>
<feature type="domain" description="NADP-dependent oxidoreductase" evidence="6">
    <location>
        <begin position="16"/>
        <end position="262"/>
    </location>
</feature>
<comment type="caution">
    <text evidence="7">The sequence shown here is derived from an EMBL/GenBank/DDBJ whole genome shotgun (WGS) entry which is preliminary data.</text>
</comment>
<dbReference type="PROSITE" id="PS00798">
    <property type="entry name" value="ALDOKETO_REDUCTASE_1"/>
    <property type="match status" value="1"/>
</dbReference>
<dbReference type="OrthoDB" id="416253at2759"/>
<protein>
    <recommendedName>
        <fullName evidence="6">NADP-dependent oxidoreductase domain-containing protein</fullName>
    </recommendedName>
</protein>
<evidence type="ECO:0000256" key="3">
    <source>
        <dbReference type="PIRSR" id="PIRSR000097-1"/>
    </source>
</evidence>
<organism evidence="7 8">
    <name type="scientific">Caenorhabditis nigoni</name>
    <dbReference type="NCBI Taxonomy" id="1611254"/>
    <lineage>
        <taxon>Eukaryota</taxon>
        <taxon>Metazoa</taxon>
        <taxon>Ecdysozoa</taxon>
        <taxon>Nematoda</taxon>
        <taxon>Chromadorea</taxon>
        <taxon>Rhabditida</taxon>
        <taxon>Rhabditina</taxon>
        <taxon>Rhabditomorpha</taxon>
        <taxon>Rhabditoidea</taxon>
        <taxon>Rhabditidae</taxon>
        <taxon>Peloderinae</taxon>
        <taxon>Caenorhabditis</taxon>
    </lineage>
</organism>
<dbReference type="CDD" id="cd19135">
    <property type="entry name" value="AKR_CeZK1290-like"/>
    <property type="match status" value="1"/>
</dbReference>
<keyword evidence="2" id="KW-0560">Oxidoreductase</keyword>
<name>A0A2G5V0U9_9PELO</name>
<dbReference type="STRING" id="1611254.A0A2G5V0U9"/>
<dbReference type="GO" id="GO:0016491">
    <property type="term" value="F:oxidoreductase activity"/>
    <property type="evidence" value="ECO:0007669"/>
    <property type="project" value="UniProtKB-KW"/>
</dbReference>
<dbReference type="PRINTS" id="PR00069">
    <property type="entry name" value="ALDKETRDTASE"/>
</dbReference>
<gene>
    <name evidence="7" type="primary">Cni-ZK1290.5</name>
    <name evidence="7" type="synonym">Cnig_chr_II.g5418</name>
    <name evidence="7" type="ORF">B9Z55_005418</name>
</gene>
<dbReference type="FunFam" id="3.20.20.100:FF:000015">
    <property type="entry name" value="Oxidoreductase, aldo/keto reductase family"/>
    <property type="match status" value="1"/>
</dbReference>
<dbReference type="PROSITE" id="PS00062">
    <property type="entry name" value="ALDOKETO_REDUCTASE_2"/>
    <property type="match status" value="1"/>
</dbReference>
<evidence type="ECO:0000256" key="2">
    <source>
        <dbReference type="ARBA" id="ARBA00023002"/>
    </source>
</evidence>
<evidence type="ECO:0000313" key="8">
    <source>
        <dbReference type="Proteomes" id="UP000230233"/>
    </source>
</evidence>
<evidence type="ECO:0000313" key="7">
    <source>
        <dbReference type="EMBL" id="PIC45380.1"/>
    </source>
</evidence>
<dbReference type="SUPFAM" id="SSF51430">
    <property type="entry name" value="NAD(P)-linked oxidoreductase"/>
    <property type="match status" value="1"/>
</dbReference>
<feature type="site" description="Lowers pKa of active site Tyr" evidence="5">
    <location>
        <position position="74"/>
    </location>
</feature>
<evidence type="ECO:0000259" key="6">
    <source>
        <dbReference type="Pfam" id="PF00248"/>
    </source>
</evidence>
<evidence type="ECO:0000256" key="1">
    <source>
        <dbReference type="ARBA" id="ARBA00007905"/>
    </source>
</evidence>
<evidence type="ECO:0000256" key="4">
    <source>
        <dbReference type="PIRSR" id="PIRSR000097-2"/>
    </source>
</evidence>
<keyword evidence="8" id="KW-1185">Reference proteome</keyword>
<proteinExistence type="inferred from homology"/>
<comment type="similarity">
    <text evidence="1">Belongs to the aldo/keto reductase family.</text>
</comment>
<dbReference type="PROSITE" id="PS00063">
    <property type="entry name" value="ALDOKETO_REDUCTASE_3"/>
    <property type="match status" value="1"/>
</dbReference>
<dbReference type="Pfam" id="PF00248">
    <property type="entry name" value="Aldo_ket_red"/>
    <property type="match status" value="1"/>
</dbReference>
<accession>A0A2G5V0U9</accession>
<dbReference type="InterPro" id="IPR023210">
    <property type="entry name" value="NADP_OxRdtase_dom"/>
</dbReference>
<dbReference type="InterPro" id="IPR018170">
    <property type="entry name" value="Aldo/ket_reductase_CS"/>
</dbReference>
<dbReference type="InterPro" id="IPR036812">
    <property type="entry name" value="NAD(P)_OxRdtase_dom_sf"/>
</dbReference>
<evidence type="ECO:0000256" key="5">
    <source>
        <dbReference type="PIRSR" id="PIRSR000097-3"/>
    </source>
</evidence>
<dbReference type="PANTHER" id="PTHR43827">
    <property type="entry name" value="2,5-DIKETO-D-GLUCONIC ACID REDUCTASE"/>
    <property type="match status" value="1"/>
</dbReference>
<feature type="active site" description="Proton donor" evidence="3">
    <location>
        <position position="49"/>
    </location>
</feature>
<dbReference type="Proteomes" id="UP000230233">
    <property type="component" value="Chromosome II"/>
</dbReference>
<sequence>MIPNTRLPNNVEMPLIGLGTTHSGGYYHDAVLHSINKCGYRLIDTAKRYGVEKQLGIAVTNCSIPREDLFLCTKLWPVDCGDGVFDAFRTSCEKLKTDYLDMYMIHMPQLPDWIVDQKETKEKTWRQMELLYEDEHVRSIGVSNYSIDDLEELSEFASILPHANQIEFHPWFHQSDLKSYCDEMGISVMGYCPLAKGKYLEGEVLCRIADKYQKSPAQICLRWSVQQNVATVPKSTDFKRLKENTDVFDFELSEQDMNILSSFSSKNQKIVDLSNICQKMSLPDGYKLNGRVFGVPDDSEQMQKTCSKCAPNQNLSLSVCI</sequence>
<dbReference type="InterPro" id="IPR020471">
    <property type="entry name" value="AKR"/>
</dbReference>
<dbReference type="AlphaFoldDB" id="A0A2G5V0U9"/>
<dbReference type="EMBL" id="PDUG01000002">
    <property type="protein sequence ID" value="PIC45380.1"/>
    <property type="molecule type" value="Genomic_DNA"/>
</dbReference>
<dbReference type="PIRSF" id="PIRSF000097">
    <property type="entry name" value="AKR"/>
    <property type="match status" value="1"/>
</dbReference>
<feature type="binding site" evidence="4">
    <location>
        <position position="106"/>
    </location>
    <ligand>
        <name>substrate</name>
    </ligand>
</feature>
<dbReference type="PANTHER" id="PTHR43827:SF10">
    <property type="entry name" value="ZGC:110366"/>
    <property type="match status" value="1"/>
</dbReference>
<reference evidence="8" key="1">
    <citation type="submission" date="2017-10" db="EMBL/GenBank/DDBJ databases">
        <title>Rapid genome shrinkage in a self-fertile nematode reveals novel sperm competition proteins.</title>
        <authorList>
            <person name="Yin D."/>
            <person name="Schwarz E.M."/>
            <person name="Thomas C.G."/>
            <person name="Felde R.L."/>
            <person name="Korf I.F."/>
            <person name="Cutter A.D."/>
            <person name="Schartner C.M."/>
            <person name="Ralston E.J."/>
            <person name="Meyer B.J."/>
            <person name="Haag E.S."/>
        </authorList>
    </citation>
    <scope>NUCLEOTIDE SEQUENCE [LARGE SCALE GENOMIC DNA]</scope>
    <source>
        <strain evidence="8">JU1422</strain>
    </source>
</reference>